<keyword evidence="9" id="KW-1185">Reference proteome</keyword>
<feature type="compositionally biased region" description="Acidic residues" evidence="5">
    <location>
        <begin position="214"/>
        <end position="224"/>
    </location>
</feature>
<dbReference type="InterPro" id="IPR003593">
    <property type="entry name" value="AAA+_ATPase"/>
</dbReference>
<evidence type="ECO:0000259" key="6">
    <source>
        <dbReference type="PROSITE" id="PS51192"/>
    </source>
</evidence>
<keyword evidence="3 8" id="KW-0347">Helicase</keyword>
<dbReference type="Proteomes" id="UP001595960">
    <property type="component" value="Unassembled WGS sequence"/>
</dbReference>
<dbReference type="SMART" id="SM00847">
    <property type="entry name" value="HA2"/>
    <property type="match status" value="1"/>
</dbReference>
<dbReference type="Pfam" id="PF07717">
    <property type="entry name" value="OB_NTP_bind"/>
    <property type="match status" value="1"/>
</dbReference>
<dbReference type="SMART" id="SM00490">
    <property type="entry name" value="HELICc"/>
    <property type="match status" value="1"/>
</dbReference>
<dbReference type="Pfam" id="PF11898">
    <property type="entry name" value="DUF3418"/>
    <property type="match status" value="1"/>
</dbReference>
<dbReference type="CDD" id="cd18791">
    <property type="entry name" value="SF2_C_RHA"/>
    <property type="match status" value="1"/>
</dbReference>
<dbReference type="EC" id="3.6.4.13" evidence="8"/>
<dbReference type="Gene3D" id="1.20.120.1080">
    <property type="match status" value="1"/>
</dbReference>
<feature type="domain" description="Helicase ATP-binding" evidence="6">
    <location>
        <begin position="28"/>
        <end position="175"/>
    </location>
</feature>
<dbReference type="InterPro" id="IPR011709">
    <property type="entry name" value="DEAD-box_helicase_OB_fold"/>
</dbReference>
<dbReference type="PANTHER" id="PTHR18934:SF99">
    <property type="entry name" value="ATP-DEPENDENT RNA HELICASE DHX37-RELATED"/>
    <property type="match status" value="1"/>
</dbReference>
<dbReference type="SMART" id="SM00487">
    <property type="entry name" value="DEXDc"/>
    <property type="match status" value="1"/>
</dbReference>
<organism evidence="8 9">
    <name type="scientific">Agromyces aurantiacus</name>
    <dbReference type="NCBI Taxonomy" id="165814"/>
    <lineage>
        <taxon>Bacteria</taxon>
        <taxon>Bacillati</taxon>
        <taxon>Actinomycetota</taxon>
        <taxon>Actinomycetes</taxon>
        <taxon>Micrococcales</taxon>
        <taxon>Microbacteriaceae</taxon>
        <taxon>Agromyces</taxon>
    </lineage>
</organism>
<evidence type="ECO:0000313" key="8">
    <source>
        <dbReference type="EMBL" id="MFC4827156.1"/>
    </source>
</evidence>
<dbReference type="Gene3D" id="3.40.50.300">
    <property type="entry name" value="P-loop containing nucleotide triphosphate hydrolases"/>
    <property type="match status" value="2"/>
</dbReference>
<dbReference type="GO" id="GO:0016787">
    <property type="term" value="F:hydrolase activity"/>
    <property type="evidence" value="ECO:0007669"/>
    <property type="project" value="UniProtKB-KW"/>
</dbReference>
<dbReference type="Pfam" id="PF00270">
    <property type="entry name" value="DEAD"/>
    <property type="match status" value="1"/>
</dbReference>
<evidence type="ECO:0000313" key="9">
    <source>
        <dbReference type="Proteomes" id="UP001595960"/>
    </source>
</evidence>
<gene>
    <name evidence="8" type="primary">hrpA</name>
    <name evidence="8" type="ORF">ACFPER_00010</name>
</gene>
<evidence type="ECO:0000256" key="1">
    <source>
        <dbReference type="ARBA" id="ARBA00022741"/>
    </source>
</evidence>
<feature type="region of interest" description="Disordered" evidence="5">
    <location>
        <begin position="1007"/>
        <end position="1045"/>
    </location>
</feature>
<feature type="region of interest" description="Disordered" evidence="5">
    <location>
        <begin position="605"/>
        <end position="633"/>
    </location>
</feature>
<dbReference type="InterPro" id="IPR024590">
    <property type="entry name" value="HrpA_C"/>
</dbReference>
<dbReference type="EMBL" id="JBHSJC010000001">
    <property type="protein sequence ID" value="MFC4827156.1"/>
    <property type="molecule type" value="Genomic_DNA"/>
</dbReference>
<dbReference type="InterPro" id="IPR007502">
    <property type="entry name" value="Helicase-assoc_dom"/>
</dbReference>
<evidence type="ECO:0000256" key="3">
    <source>
        <dbReference type="ARBA" id="ARBA00022806"/>
    </source>
</evidence>
<dbReference type="SMART" id="SM00382">
    <property type="entry name" value="AAA"/>
    <property type="match status" value="1"/>
</dbReference>
<keyword evidence="2 8" id="KW-0378">Hydrolase</keyword>
<feature type="domain" description="Helicase C-terminal" evidence="7">
    <location>
        <begin position="233"/>
        <end position="409"/>
    </location>
</feature>
<keyword evidence="4" id="KW-0067">ATP-binding</keyword>
<evidence type="ECO:0000256" key="4">
    <source>
        <dbReference type="ARBA" id="ARBA00022840"/>
    </source>
</evidence>
<accession>A0ABV9QZ41</accession>
<dbReference type="InterPro" id="IPR027417">
    <property type="entry name" value="P-loop_NTPase"/>
</dbReference>
<reference evidence="9" key="1">
    <citation type="journal article" date="2019" name="Int. J. Syst. Evol. Microbiol.">
        <title>The Global Catalogue of Microorganisms (GCM) 10K type strain sequencing project: providing services to taxonomists for standard genome sequencing and annotation.</title>
        <authorList>
            <consortium name="The Broad Institute Genomics Platform"/>
            <consortium name="The Broad Institute Genome Sequencing Center for Infectious Disease"/>
            <person name="Wu L."/>
            <person name="Ma J."/>
        </authorList>
    </citation>
    <scope>NUCLEOTIDE SEQUENCE [LARGE SCALE GENOMIC DNA]</scope>
    <source>
        <strain evidence="9">CGMCC 1.12192</strain>
    </source>
</reference>
<protein>
    <submittedName>
        <fullName evidence="8">ATP-dependent RNA helicase HrpA</fullName>
        <ecNumber evidence="8">3.6.4.13</ecNumber>
    </submittedName>
</protein>
<evidence type="ECO:0000256" key="2">
    <source>
        <dbReference type="ARBA" id="ARBA00022801"/>
    </source>
</evidence>
<feature type="compositionally biased region" description="Basic and acidic residues" evidence="5">
    <location>
        <begin position="1026"/>
        <end position="1037"/>
    </location>
</feature>
<name>A0ABV9QZ41_9MICO</name>
<dbReference type="SUPFAM" id="SSF52540">
    <property type="entry name" value="P-loop containing nucleoside triphosphate hydrolases"/>
    <property type="match status" value="1"/>
</dbReference>
<dbReference type="PROSITE" id="PS51194">
    <property type="entry name" value="HELICASE_CTER"/>
    <property type="match status" value="1"/>
</dbReference>
<proteinExistence type="predicted"/>
<dbReference type="NCBIfam" id="TIGR01967">
    <property type="entry name" value="DEAH_box_HrpA"/>
    <property type="match status" value="1"/>
</dbReference>
<dbReference type="InterPro" id="IPR010222">
    <property type="entry name" value="RNA_helicase_HrpA"/>
</dbReference>
<comment type="caution">
    <text evidence="8">The sequence shown here is derived from an EMBL/GenBank/DDBJ whole genome shotgun (WGS) entry which is preliminary data.</text>
</comment>
<evidence type="ECO:0000259" key="7">
    <source>
        <dbReference type="PROSITE" id="PS51194"/>
    </source>
</evidence>
<dbReference type="InterPro" id="IPR014001">
    <property type="entry name" value="Helicase_ATP-bd"/>
</dbReference>
<dbReference type="Pfam" id="PF00271">
    <property type="entry name" value="Helicase_C"/>
    <property type="match status" value="1"/>
</dbReference>
<dbReference type="RefSeq" id="WP_204395265.1">
    <property type="nucleotide sequence ID" value="NZ_JAFBBW010000001.1"/>
</dbReference>
<keyword evidence="1" id="KW-0547">Nucleotide-binding</keyword>
<dbReference type="GO" id="GO:0003724">
    <property type="term" value="F:RNA helicase activity"/>
    <property type="evidence" value="ECO:0007669"/>
    <property type="project" value="UniProtKB-EC"/>
</dbReference>
<dbReference type="Pfam" id="PF21010">
    <property type="entry name" value="HA2_C"/>
    <property type="match status" value="1"/>
</dbReference>
<dbReference type="PROSITE" id="PS51192">
    <property type="entry name" value="HELICASE_ATP_BIND_1"/>
    <property type="match status" value="1"/>
</dbReference>
<dbReference type="PANTHER" id="PTHR18934">
    <property type="entry name" value="ATP-DEPENDENT RNA HELICASE"/>
    <property type="match status" value="1"/>
</dbReference>
<evidence type="ECO:0000256" key="5">
    <source>
        <dbReference type="SAM" id="MobiDB-lite"/>
    </source>
</evidence>
<dbReference type="InterPro" id="IPR001650">
    <property type="entry name" value="Helicase_C-like"/>
</dbReference>
<feature type="region of interest" description="Disordered" evidence="5">
    <location>
        <begin position="207"/>
        <end position="227"/>
    </location>
</feature>
<sequence>MSERAPLPIPAITYPAELPVSGRRDDIARAIRDHQVVIVAGATGSGKTTQLPKICLELGRESIAHTQPRRIAARTIAERVAEELGAELGGLVGYQVRFTDQASESTRIKVMTDGILLNEIHRDRELRRYDTIIIDEAHERSLNIDFLLGYLKRLLPRRPDLRVIITSATIDPESFARHFADGSGEPAPIIEVSGRTYPVEIRYRPLVADGSGGEGEEADDEGAAAEDRDVQRGILEALDELGREAPGDVLVFLSGESEIRDAEAAVRAHAARRGAADVTEVLPLYGRLSSADQHRVFEPSKVAGLRRRVVLATNVAETSLTVPGIRYVIDAGTARISRYSARSKVQRLPIEPISQASANQRSGRSGRTSDGIAIRLYSEDDYGRRPEFTDPEILRTNLAAVILQMASLGLGAVEAFPFLTPPDARGIRDGVELLRELGAIDDVDAATGPQLTRVGRQLARLPIEPRFARMVLESKAQGVSREVLAIVAGLTIQDPRERPLERREQADAMHARFVDPTSDFLTLLNLWNHLEAQQRELSGNAFRRMCRTEFLNYLRVREWQDLYRQLVRLAKPLGLHVAKEAGPPNPDGIHRSLLAGLLSQIGIRDDSRTSTGRGGAGGQREAERRGRRPQAEFAGARSARFVVFPGSALAKKPPAAIMAAELVETSRLFARTAAAIDPAWAEQVAGPLAKRSYSAPRWERRQGSAVADEKVLLFGVPIVPKRRIQLARVDSALARELFIRHALVEEDWDWNRLDKRTYAFIRRNRELRRELGELEERTRRRDVLAGDEAVVAFYEQRVPAEATDARAFERWWRAEQRRRPDLLTMTTADLVGEDEVSTDGGFPDRWRQGDQTLRLRYRFEPGADDDGVSVLVPLVLLPRLEPNGFDWQVPGLRDELITAMLRTLPKVLRRQVVPAAEWAAKISAELPDGPEGGQARPPFAETVAGVIKRLTYAPVGADDFDLDRLPPHLRVTFRAVDERGRTVGDDKDLGALQERLAERAGRAVASTFVGGSTADGSAKGTSRTPRAAEHDGRETRRAATAAPAAFAEQSGVTTWQWDALPEHVDTRQGGNVVRAYPALVDEGASVAVRLVATAEERDRASRRGIRRLLVLATPSPVAYVQEHLSNQEKLALASSAYAGPRALLDDCLAAVVDAELRARHADALVRTRAEFEAVRDAVSAVVMDRMFETVALVARILVAARDADRAISKASSLQLMAALADARSQLEALVPSGFVSATGLERLRHLPRYVEAITVRVRRMQDNPGRDRQLVTEFDQARAAYEKAGGTIPIDPEADPALVRVRWMLEELRVGLFAQELRTAETVSVKRVVKALAE</sequence>
<dbReference type="InterPro" id="IPR011545">
    <property type="entry name" value="DEAD/DEAH_box_helicase_dom"/>
</dbReference>